<dbReference type="Proteomes" id="UP000001192">
    <property type="component" value="Chromosome 1"/>
</dbReference>
<name>B2JHN9_PARP8</name>
<reference evidence="2" key="1">
    <citation type="journal article" date="2014" name="Stand. Genomic Sci.">
        <title>Complete genome sequence of Burkholderia phymatum STM815(T), a broad host range and efficient nitrogen-fixing symbiont of Mimosa species.</title>
        <authorList>
            <person name="Moulin L."/>
            <person name="Klonowska A."/>
            <person name="Caroline B."/>
            <person name="Booth K."/>
            <person name="Vriezen J.A."/>
            <person name="Melkonian R."/>
            <person name="James E.K."/>
            <person name="Young J.P."/>
            <person name="Bena G."/>
            <person name="Hauser L."/>
            <person name="Land M."/>
            <person name="Kyrpides N."/>
            <person name="Bruce D."/>
            <person name="Chain P."/>
            <person name="Copeland A."/>
            <person name="Pitluck S."/>
            <person name="Woyke T."/>
            <person name="Lizotte-Waniewski M."/>
            <person name="Bristow J."/>
            <person name="Riley M."/>
        </authorList>
    </citation>
    <scope>NUCLEOTIDE SEQUENCE [LARGE SCALE GENOMIC DNA]</scope>
    <source>
        <strain evidence="2">DSM 17167 / CIP 108236 / LMG 21445 / STM815</strain>
    </source>
</reference>
<protein>
    <submittedName>
        <fullName evidence="1">Uncharacterized protein</fullName>
    </submittedName>
</protein>
<accession>B2JHN9</accession>
<keyword evidence="2" id="KW-1185">Reference proteome</keyword>
<dbReference type="EMBL" id="CP001043">
    <property type="protein sequence ID" value="ACC70381.1"/>
    <property type="molecule type" value="Genomic_DNA"/>
</dbReference>
<organism evidence="1 2">
    <name type="scientific">Paraburkholderia phymatum (strain DSM 17167 / CIP 108236 / LMG 21445 / STM815)</name>
    <name type="common">Burkholderia phymatum</name>
    <dbReference type="NCBI Taxonomy" id="391038"/>
    <lineage>
        <taxon>Bacteria</taxon>
        <taxon>Pseudomonadati</taxon>
        <taxon>Pseudomonadota</taxon>
        <taxon>Betaproteobacteria</taxon>
        <taxon>Burkholderiales</taxon>
        <taxon>Burkholderiaceae</taxon>
        <taxon>Paraburkholderia</taxon>
    </lineage>
</organism>
<dbReference type="HOGENOM" id="CLU_2394148_0_0_4"/>
<proteinExistence type="predicted"/>
<sequence>MQRADNRDGKRYSVRWRTSHHDTPVCASARSSRKLRHFRRASRLNQSARPLRYTGTFVDEHALPAGLQGRRAPFCIAVRGRYIGTQSAGGARV</sequence>
<dbReference type="STRING" id="391038.Bphy_1192"/>
<dbReference type="AlphaFoldDB" id="B2JHN9"/>
<evidence type="ECO:0000313" key="2">
    <source>
        <dbReference type="Proteomes" id="UP000001192"/>
    </source>
</evidence>
<evidence type="ECO:0000313" key="1">
    <source>
        <dbReference type="EMBL" id="ACC70381.1"/>
    </source>
</evidence>
<dbReference type="KEGG" id="bph:Bphy_1192"/>
<gene>
    <name evidence="1" type="ordered locus">Bphy_1192</name>
</gene>